<sequence length="58" mass="6688">MRRNQPFEPRQAPPQCSNAALSHKTVVWENNAAEKIDALIAALQFYLTRMQFETQKVV</sequence>
<reference evidence="2" key="1">
    <citation type="submission" date="2020-01" db="EMBL/GenBank/DDBJ databases">
        <title>Phosphoaccumulans saitamaens gen. nov., sp. nov., a polyphosphate accumulating bacterium isolated from surface river water.</title>
        <authorList>
            <person name="Watanabe K."/>
            <person name="Suda W."/>
        </authorList>
    </citation>
    <scope>NUCLEOTIDE SEQUENCE [LARGE SCALE GENOMIC DNA]</scope>
    <source>
        <strain evidence="2">ICHIAU1</strain>
    </source>
</reference>
<dbReference type="Proteomes" id="UP000463961">
    <property type="component" value="Chromosome"/>
</dbReference>
<evidence type="ECO:0000313" key="2">
    <source>
        <dbReference type="Proteomes" id="UP000463961"/>
    </source>
</evidence>
<evidence type="ECO:0000313" key="1">
    <source>
        <dbReference type="EMBL" id="BBU68783.1"/>
    </source>
</evidence>
<gene>
    <name evidence="1" type="ORF">ICHIAU1_10660</name>
</gene>
<organism evidence="1 2">
    <name type="scientific">Fluviibacter phosphoraccumulans</name>
    <dbReference type="NCBI Taxonomy" id="1751046"/>
    <lineage>
        <taxon>Bacteria</taxon>
        <taxon>Pseudomonadati</taxon>
        <taxon>Pseudomonadota</taxon>
        <taxon>Betaproteobacteria</taxon>
        <taxon>Rhodocyclales</taxon>
        <taxon>Fluviibacteraceae</taxon>
        <taxon>Fluviibacter</taxon>
    </lineage>
</organism>
<dbReference type="EMBL" id="AP022345">
    <property type="protein sequence ID" value="BBU68783.1"/>
    <property type="molecule type" value="Genomic_DNA"/>
</dbReference>
<protein>
    <submittedName>
        <fullName evidence="1">Uncharacterized protein</fullName>
    </submittedName>
</protein>
<dbReference type="AlphaFoldDB" id="A0A7R6TPX7"/>
<name>A0A7R6TPX7_9RHOO</name>
<keyword evidence="2" id="KW-1185">Reference proteome</keyword>
<proteinExistence type="predicted"/>
<accession>A0A7R6TPX7</accession>